<sequence length="98" mass="11516">MDFLHLLPLAARSLLSEFRRRWQLGTPNEEMWPGVSKLANWHEHPQWTLKSLSLVVTNLDTDDIDLLLKMLMYEPCKRISAKKAMEHPYFNGLNKEIP</sequence>
<dbReference type="Gene3D" id="1.10.510.10">
    <property type="entry name" value="Transferase(Phosphotransferase) domain 1"/>
    <property type="match status" value="1"/>
</dbReference>
<keyword evidence="1" id="KW-0808">Transferase</keyword>
<organism evidence="1 2">
    <name type="scientific">Platanthera guangdongensis</name>
    <dbReference type="NCBI Taxonomy" id="2320717"/>
    <lineage>
        <taxon>Eukaryota</taxon>
        <taxon>Viridiplantae</taxon>
        <taxon>Streptophyta</taxon>
        <taxon>Embryophyta</taxon>
        <taxon>Tracheophyta</taxon>
        <taxon>Spermatophyta</taxon>
        <taxon>Magnoliopsida</taxon>
        <taxon>Liliopsida</taxon>
        <taxon>Asparagales</taxon>
        <taxon>Orchidaceae</taxon>
        <taxon>Orchidoideae</taxon>
        <taxon>Orchideae</taxon>
        <taxon>Orchidinae</taxon>
        <taxon>Platanthera</taxon>
    </lineage>
</organism>
<keyword evidence="2" id="KW-1185">Reference proteome</keyword>
<gene>
    <name evidence="1" type="primary">CDKB2-1</name>
    <name evidence="1" type="ORF">KSP40_PGU019515</name>
</gene>
<dbReference type="Proteomes" id="UP001412067">
    <property type="component" value="Unassembled WGS sequence"/>
</dbReference>
<dbReference type="EMBL" id="JBBWWR010000005">
    <property type="protein sequence ID" value="KAK8966330.1"/>
    <property type="molecule type" value="Genomic_DNA"/>
</dbReference>
<dbReference type="GO" id="GO:0016301">
    <property type="term" value="F:kinase activity"/>
    <property type="evidence" value="ECO:0007669"/>
    <property type="project" value="UniProtKB-KW"/>
</dbReference>
<evidence type="ECO:0000313" key="2">
    <source>
        <dbReference type="Proteomes" id="UP001412067"/>
    </source>
</evidence>
<dbReference type="SUPFAM" id="SSF56112">
    <property type="entry name" value="Protein kinase-like (PK-like)"/>
    <property type="match status" value="1"/>
</dbReference>
<name>A0ABR2MQG5_9ASPA</name>
<protein>
    <submittedName>
        <fullName evidence="1">Cyclin-dependent kinase B2-1</fullName>
    </submittedName>
</protein>
<accession>A0ABR2MQG5</accession>
<keyword evidence="1" id="KW-0418">Kinase</keyword>
<comment type="caution">
    <text evidence="1">The sequence shown here is derived from an EMBL/GenBank/DDBJ whole genome shotgun (WGS) entry which is preliminary data.</text>
</comment>
<evidence type="ECO:0000313" key="1">
    <source>
        <dbReference type="EMBL" id="KAK8966330.1"/>
    </source>
</evidence>
<reference evidence="1 2" key="1">
    <citation type="journal article" date="2022" name="Nat. Plants">
        <title>Genomes of leafy and leafless Platanthera orchids illuminate the evolution of mycoheterotrophy.</title>
        <authorList>
            <person name="Li M.H."/>
            <person name="Liu K.W."/>
            <person name="Li Z."/>
            <person name="Lu H.C."/>
            <person name="Ye Q.L."/>
            <person name="Zhang D."/>
            <person name="Wang J.Y."/>
            <person name="Li Y.F."/>
            <person name="Zhong Z.M."/>
            <person name="Liu X."/>
            <person name="Yu X."/>
            <person name="Liu D.K."/>
            <person name="Tu X.D."/>
            <person name="Liu B."/>
            <person name="Hao Y."/>
            <person name="Liao X.Y."/>
            <person name="Jiang Y.T."/>
            <person name="Sun W.H."/>
            <person name="Chen J."/>
            <person name="Chen Y.Q."/>
            <person name="Ai Y."/>
            <person name="Zhai J.W."/>
            <person name="Wu S.S."/>
            <person name="Zhou Z."/>
            <person name="Hsiao Y.Y."/>
            <person name="Wu W.L."/>
            <person name="Chen Y.Y."/>
            <person name="Lin Y.F."/>
            <person name="Hsu J.L."/>
            <person name="Li C.Y."/>
            <person name="Wang Z.W."/>
            <person name="Zhao X."/>
            <person name="Zhong W.Y."/>
            <person name="Ma X.K."/>
            <person name="Ma L."/>
            <person name="Huang J."/>
            <person name="Chen G.Z."/>
            <person name="Huang M.Z."/>
            <person name="Huang L."/>
            <person name="Peng D.H."/>
            <person name="Luo Y.B."/>
            <person name="Zou S.Q."/>
            <person name="Chen S.P."/>
            <person name="Lan S."/>
            <person name="Tsai W.C."/>
            <person name="Van de Peer Y."/>
            <person name="Liu Z.J."/>
        </authorList>
    </citation>
    <scope>NUCLEOTIDE SEQUENCE [LARGE SCALE GENOMIC DNA]</scope>
    <source>
        <strain evidence="1">Lor288</strain>
    </source>
</reference>
<proteinExistence type="predicted"/>
<dbReference type="InterPro" id="IPR011009">
    <property type="entry name" value="Kinase-like_dom_sf"/>
</dbReference>